<accession>K6YWY1</accession>
<evidence type="ECO:0000313" key="1">
    <source>
        <dbReference type="EMBL" id="GAC22692.1"/>
    </source>
</evidence>
<dbReference type="EMBL" id="BAEP01000005">
    <property type="protein sequence ID" value="GAC22692.1"/>
    <property type="molecule type" value="Genomic_DNA"/>
</dbReference>
<sequence length="44" mass="5341">MRVANLQRWRLAKKIINERSHEQLCKEQQCTVKYDDEPINRLSV</sequence>
<name>K6YWY1_9ALTE</name>
<reference evidence="1 2" key="1">
    <citation type="journal article" date="2017" name="Antonie Van Leeuwenhoek">
        <title>Rhizobium rhizosphaerae sp. nov., a novel species isolated from rice rhizosphere.</title>
        <authorList>
            <person name="Zhao J.J."/>
            <person name="Zhang J."/>
            <person name="Zhang R.J."/>
            <person name="Zhang C.W."/>
            <person name="Yin H.Q."/>
            <person name="Zhang X.X."/>
        </authorList>
    </citation>
    <scope>NUCLEOTIDE SEQUENCE [LARGE SCALE GENOMIC DNA]</scope>
    <source>
        <strain evidence="1 2">KMM 241</strain>
    </source>
</reference>
<dbReference type="AlphaFoldDB" id="K6YWY1"/>
<gene>
    <name evidence="1" type="ORF">GMES_0383</name>
</gene>
<proteinExistence type="predicted"/>
<protein>
    <submittedName>
        <fullName evidence="1">Uncharacterized protein</fullName>
    </submittedName>
</protein>
<evidence type="ECO:0000313" key="2">
    <source>
        <dbReference type="Proteomes" id="UP000006263"/>
    </source>
</evidence>
<comment type="caution">
    <text evidence="1">The sequence shown here is derived from an EMBL/GenBank/DDBJ whole genome shotgun (WGS) entry which is preliminary data.</text>
</comment>
<organism evidence="1 2">
    <name type="scientific">Paraglaciecola mesophila KMM 241</name>
    <dbReference type="NCBI Taxonomy" id="1128912"/>
    <lineage>
        <taxon>Bacteria</taxon>
        <taxon>Pseudomonadati</taxon>
        <taxon>Pseudomonadota</taxon>
        <taxon>Gammaproteobacteria</taxon>
        <taxon>Alteromonadales</taxon>
        <taxon>Alteromonadaceae</taxon>
        <taxon>Paraglaciecola</taxon>
    </lineage>
</organism>
<dbReference type="Proteomes" id="UP000006263">
    <property type="component" value="Unassembled WGS sequence"/>
</dbReference>